<evidence type="ECO:0000256" key="1">
    <source>
        <dbReference type="SAM" id="Phobius"/>
    </source>
</evidence>
<name>A0ABW1S7Y8_9PROT</name>
<reference evidence="4" key="1">
    <citation type="journal article" date="2019" name="Int. J. Syst. Evol. Microbiol.">
        <title>The Global Catalogue of Microorganisms (GCM) 10K type strain sequencing project: providing services to taxonomists for standard genome sequencing and annotation.</title>
        <authorList>
            <consortium name="The Broad Institute Genomics Platform"/>
            <consortium name="The Broad Institute Genome Sequencing Center for Infectious Disease"/>
            <person name="Wu L."/>
            <person name="Ma J."/>
        </authorList>
    </citation>
    <scope>NUCLEOTIDE SEQUENCE [LARGE SCALE GENOMIC DNA]</scope>
    <source>
        <strain evidence="4">CGMCC-1.15741</strain>
    </source>
</reference>
<organism evidence="3 4">
    <name type="scientific">Ponticaulis profundi</name>
    <dbReference type="NCBI Taxonomy" id="2665222"/>
    <lineage>
        <taxon>Bacteria</taxon>
        <taxon>Pseudomonadati</taxon>
        <taxon>Pseudomonadota</taxon>
        <taxon>Alphaproteobacteria</taxon>
        <taxon>Hyphomonadales</taxon>
        <taxon>Hyphomonadaceae</taxon>
        <taxon>Ponticaulis</taxon>
    </lineage>
</organism>
<keyword evidence="3" id="KW-0328">Glycosyltransferase</keyword>
<feature type="domain" description="Glycosyltransferase 2-like" evidence="2">
    <location>
        <begin position="12"/>
        <end position="142"/>
    </location>
</feature>
<keyword evidence="3" id="KW-0808">Transferase</keyword>
<dbReference type="Gene3D" id="3.90.550.10">
    <property type="entry name" value="Spore Coat Polysaccharide Biosynthesis Protein SpsA, Chain A"/>
    <property type="match status" value="1"/>
</dbReference>
<dbReference type="InterPro" id="IPR001173">
    <property type="entry name" value="Glyco_trans_2-like"/>
</dbReference>
<dbReference type="SUPFAM" id="SSF53448">
    <property type="entry name" value="Nucleotide-diphospho-sugar transferases"/>
    <property type="match status" value="1"/>
</dbReference>
<proteinExistence type="predicted"/>
<protein>
    <submittedName>
        <fullName evidence="3">Glycosyltransferase family 2 protein</fullName>
        <ecNumber evidence="3">2.4.-.-</ecNumber>
    </submittedName>
</protein>
<dbReference type="Pfam" id="PF00535">
    <property type="entry name" value="Glycos_transf_2"/>
    <property type="match status" value="1"/>
</dbReference>
<keyword evidence="1" id="KW-0812">Transmembrane</keyword>
<comment type="caution">
    <text evidence="3">The sequence shown here is derived from an EMBL/GenBank/DDBJ whole genome shotgun (WGS) entry which is preliminary data.</text>
</comment>
<dbReference type="PANTHER" id="PTHR43179:SF7">
    <property type="entry name" value="RHAMNOSYLTRANSFERASE WBBL"/>
    <property type="match status" value="1"/>
</dbReference>
<keyword evidence="1" id="KW-1133">Transmembrane helix</keyword>
<keyword evidence="1" id="KW-0472">Membrane</keyword>
<evidence type="ECO:0000259" key="2">
    <source>
        <dbReference type="Pfam" id="PF00535"/>
    </source>
</evidence>
<dbReference type="EMBL" id="JBHSSW010000005">
    <property type="protein sequence ID" value="MFC6197638.1"/>
    <property type="molecule type" value="Genomic_DNA"/>
</dbReference>
<dbReference type="Proteomes" id="UP001596303">
    <property type="component" value="Unassembled WGS sequence"/>
</dbReference>
<dbReference type="InterPro" id="IPR029044">
    <property type="entry name" value="Nucleotide-diphossugar_trans"/>
</dbReference>
<sequence>MTQVEQPLPTISAIVVTFYSGPALKECLHALCAEDGITEIIVVNNGNTDKDLNWLRNFKKKSGQRRYELITGHGNIGFGAGVNMGARAAECDRLLIINPDAVLRYGSLPKLEAARNAGAEPCLVGGKLYYASGKEQRGGRRELLTLPRAITTFTGLSRLEKIIPLKVFRDLHRENDPEPSGPVPMPVVSGALCYISAHDFWTVDGFDEGYFLHVEDIDLCRRIAIAGGQVIYTPHGGALHYGSTSAVSANFVEWHKAKGLSRYFRIYSASPLETFFAGASLYAFAFVLIGRSTVIRAFNQLRGSLSRRFRKRSRAKQS</sequence>
<evidence type="ECO:0000313" key="3">
    <source>
        <dbReference type="EMBL" id="MFC6197638.1"/>
    </source>
</evidence>
<gene>
    <name evidence="3" type="ORF">ACFQDM_06085</name>
</gene>
<feature type="transmembrane region" description="Helical" evidence="1">
    <location>
        <begin position="275"/>
        <end position="298"/>
    </location>
</feature>
<dbReference type="GO" id="GO:0016757">
    <property type="term" value="F:glycosyltransferase activity"/>
    <property type="evidence" value="ECO:0007669"/>
    <property type="project" value="UniProtKB-KW"/>
</dbReference>
<dbReference type="PANTHER" id="PTHR43179">
    <property type="entry name" value="RHAMNOSYLTRANSFERASE WBBL"/>
    <property type="match status" value="1"/>
</dbReference>
<accession>A0ABW1S7Y8</accession>
<dbReference type="EC" id="2.4.-.-" evidence="3"/>
<keyword evidence="4" id="KW-1185">Reference proteome</keyword>
<dbReference type="RefSeq" id="WP_377376828.1">
    <property type="nucleotide sequence ID" value="NZ_JBHSSW010000005.1"/>
</dbReference>
<evidence type="ECO:0000313" key="4">
    <source>
        <dbReference type="Proteomes" id="UP001596303"/>
    </source>
</evidence>